<evidence type="ECO:0000313" key="2">
    <source>
        <dbReference type="Proteomes" id="UP000767446"/>
    </source>
</evidence>
<dbReference type="AlphaFoldDB" id="A0A941GR03"/>
<proteinExistence type="predicted"/>
<accession>A0A941GR03</accession>
<reference evidence="1" key="1">
    <citation type="submission" date="2021-02" db="EMBL/GenBank/DDBJ databases">
        <title>Metagenome analyses of Stigonema ocellatum DSM 106950, Chlorogloea purpurea SAG 13.99 and Gomphosphaeria aponina DSM 107014.</title>
        <authorList>
            <person name="Marter P."/>
            <person name="Huang S."/>
        </authorList>
    </citation>
    <scope>NUCLEOTIDE SEQUENCE</scope>
    <source>
        <strain evidence="1">JP213</strain>
    </source>
</reference>
<organism evidence="1 2">
    <name type="scientific">Gomphosphaeria aponina SAG 52.96 = DSM 107014</name>
    <dbReference type="NCBI Taxonomy" id="1521640"/>
    <lineage>
        <taxon>Bacteria</taxon>
        <taxon>Bacillati</taxon>
        <taxon>Cyanobacteriota</taxon>
        <taxon>Cyanophyceae</taxon>
        <taxon>Oscillatoriophycideae</taxon>
        <taxon>Chroococcales</taxon>
        <taxon>Gomphosphaeriaceae</taxon>
        <taxon>Gomphosphaeria</taxon>
    </lineage>
</organism>
<dbReference type="EMBL" id="JADQBC010000049">
    <property type="protein sequence ID" value="MBR8827945.1"/>
    <property type="molecule type" value="Genomic_DNA"/>
</dbReference>
<gene>
    <name evidence="1" type="ORF">DSM107014_08585</name>
</gene>
<sequence length="185" mass="21670">MKIDWEKIAEIKELKPFFANDFTKFKSKIEAHLEKWQQISSEDLDKLALLRALEVTNGCTQWAYRLKKPDCLSIEQTRECMQISMSSIKNKKINLTNNSCITFTPEINNLIDEGRQLYIDAFKNQIEGKDEDFYALSTAQFLVYGKARMAKAFAIIRDNYLISFTEHFIKKGINYIEPYMRALNE</sequence>
<protein>
    <submittedName>
        <fullName evidence="1">Uncharacterized protein</fullName>
    </submittedName>
</protein>
<name>A0A941GR03_9CHRO</name>
<comment type="caution">
    <text evidence="1">The sequence shown here is derived from an EMBL/GenBank/DDBJ whole genome shotgun (WGS) entry which is preliminary data.</text>
</comment>
<evidence type="ECO:0000313" key="1">
    <source>
        <dbReference type="EMBL" id="MBR8827945.1"/>
    </source>
</evidence>
<dbReference type="Proteomes" id="UP000767446">
    <property type="component" value="Unassembled WGS sequence"/>
</dbReference>